<dbReference type="EMBL" id="JAOQAZ010000002">
    <property type="protein sequence ID" value="KAJ4269903.1"/>
    <property type="molecule type" value="Genomic_DNA"/>
</dbReference>
<sequence>MADPRGPGYNPQPGDDECVFGWNGRFGFRPQCQHWPGERAQKCSIGVMGWLISCREAYQEGIEVLYSRNTFHTASKDMVLGLYRLIPEQRLDAITSFEIIWEFAPWLEPRYSREEKSRLREPRSDFDSFEKFMDLVPRLFTNIRKLYIALQGDLLPDSQGGFGSVCVPPEERAKRTEEGIIMKVDEMAARMNFGVDLSVSFPTSIYARQRWRALQRHLKVVQRHDTGDVERFWRPLKDCLPRTGYWFCLGEKDLRRKAAVHVLGPKVMPRKGRGKAYDVFFRPGPSCA</sequence>
<keyword evidence="3" id="KW-1185">Reference proteome</keyword>
<dbReference type="OrthoDB" id="515692at2759"/>
<dbReference type="Pfam" id="PF24864">
    <property type="entry name" value="DUF7730"/>
    <property type="match status" value="1"/>
</dbReference>
<feature type="domain" description="DUF7730" evidence="1">
    <location>
        <begin position="39"/>
        <end position="150"/>
    </location>
</feature>
<dbReference type="Proteomes" id="UP001152049">
    <property type="component" value="Unassembled WGS sequence"/>
</dbReference>
<evidence type="ECO:0000313" key="3">
    <source>
        <dbReference type="Proteomes" id="UP001152049"/>
    </source>
</evidence>
<dbReference type="AlphaFoldDB" id="A0A9W8SER2"/>
<dbReference type="PANTHER" id="PTHR38790:SF9">
    <property type="entry name" value="F-BOX DOMAIN-CONTAINING PROTEIN"/>
    <property type="match status" value="1"/>
</dbReference>
<name>A0A9W8SER2_9HYPO</name>
<evidence type="ECO:0000259" key="1">
    <source>
        <dbReference type="Pfam" id="PF24864"/>
    </source>
</evidence>
<gene>
    <name evidence="2" type="ORF">NW762_001572</name>
</gene>
<reference evidence="2" key="1">
    <citation type="submission" date="2022-09" db="EMBL/GenBank/DDBJ databases">
        <title>Fusarium specimens isolated from Avocado Roots.</title>
        <authorList>
            <person name="Stajich J."/>
            <person name="Roper C."/>
            <person name="Heimlech-Rivalta G."/>
        </authorList>
    </citation>
    <scope>NUCLEOTIDE SEQUENCE</scope>
    <source>
        <strain evidence="2">CF00136</strain>
    </source>
</reference>
<proteinExistence type="predicted"/>
<dbReference type="PANTHER" id="PTHR38790">
    <property type="entry name" value="2EXR DOMAIN-CONTAINING PROTEIN-RELATED"/>
    <property type="match status" value="1"/>
</dbReference>
<accession>A0A9W8SER2</accession>
<comment type="caution">
    <text evidence="2">The sequence shown here is derived from an EMBL/GenBank/DDBJ whole genome shotgun (WGS) entry which is preliminary data.</text>
</comment>
<evidence type="ECO:0000313" key="2">
    <source>
        <dbReference type="EMBL" id="KAJ4269903.1"/>
    </source>
</evidence>
<organism evidence="2 3">
    <name type="scientific">Fusarium torreyae</name>
    <dbReference type="NCBI Taxonomy" id="1237075"/>
    <lineage>
        <taxon>Eukaryota</taxon>
        <taxon>Fungi</taxon>
        <taxon>Dikarya</taxon>
        <taxon>Ascomycota</taxon>
        <taxon>Pezizomycotina</taxon>
        <taxon>Sordariomycetes</taxon>
        <taxon>Hypocreomycetidae</taxon>
        <taxon>Hypocreales</taxon>
        <taxon>Nectriaceae</taxon>
        <taxon>Fusarium</taxon>
    </lineage>
</organism>
<dbReference type="InterPro" id="IPR056632">
    <property type="entry name" value="DUF7730"/>
</dbReference>
<protein>
    <recommendedName>
        <fullName evidence="1">DUF7730 domain-containing protein</fullName>
    </recommendedName>
</protein>